<protein>
    <submittedName>
        <fullName evidence="1">Uncharacterized protein</fullName>
    </submittedName>
</protein>
<reference evidence="2" key="1">
    <citation type="journal article" date="2011" name="Nature">
        <title>A high-resolution map of human evolutionary constraint using 29 mammals.</title>
        <authorList>
            <person name="Lindblad-Toh K."/>
            <person name="Garber M."/>
            <person name="Zuk O."/>
            <person name="Lin M.F."/>
            <person name="Parker B.J."/>
            <person name="Washietl S."/>
            <person name="Kheradpour P."/>
            <person name="Ernst J."/>
            <person name="Jordan G."/>
            <person name="Mauceli E."/>
            <person name="Ward L.D."/>
            <person name="Lowe C.B."/>
            <person name="Holloway A.K."/>
            <person name="Clamp M."/>
            <person name="Gnerre S."/>
            <person name="Alfoldi J."/>
            <person name="Beal K."/>
            <person name="Chang J."/>
            <person name="Clawson H."/>
            <person name="Cuff J."/>
            <person name="Di Palma F."/>
            <person name="Fitzgerald S."/>
            <person name="Flicek P."/>
            <person name="Guttman M."/>
            <person name="Hubisz M.J."/>
            <person name="Jaffe D.B."/>
            <person name="Jungreis I."/>
            <person name="Kent W.J."/>
            <person name="Kostka D."/>
            <person name="Lara M."/>
            <person name="Martins A.L."/>
            <person name="Massingham T."/>
            <person name="Moltke I."/>
            <person name="Raney B.J."/>
            <person name="Rasmussen M.D."/>
            <person name="Robinson J."/>
            <person name="Stark A."/>
            <person name="Vilella A.J."/>
            <person name="Wen J."/>
            <person name="Xie X."/>
            <person name="Zody M.C."/>
            <person name="Baldwin J."/>
            <person name="Bloom T."/>
            <person name="Chin C.W."/>
            <person name="Heiman D."/>
            <person name="Nicol R."/>
            <person name="Nusbaum C."/>
            <person name="Young S."/>
            <person name="Wilkinson J."/>
            <person name="Worley K.C."/>
            <person name="Kovar C.L."/>
            <person name="Muzny D.M."/>
            <person name="Gibbs R.A."/>
            <person name="Cree A."/>
            <person name="Dihn H.H."/>
            <person name="Fowler G."/>
            <person name="Jhangiani S."/>
            <person name="Joshi V."/>
            <person name="Lee S."/>
            <person name="Lewis L.R."/>
            <person name="Nazareth L.V."/>
            <person name="Okwuonu G."/>
            <person name="Santibanez J."/>
            <person name="Warren W.C."/>
            <person name="Mardis E.R."/>
            <person name="Weinstock G.M."/>
            <person name="Wilson R.K."/>
            <person name="Delehaunty K."/>
            <person name="Dooling D."/>
            <person name="Fronik C."/>
            <person name="Fulton L."/>
            <person name="Fulton B."/>
            <person name="Graves T."/>
            <person name="Minx P."/>
            <person name="Sodergren E."/>
            <person name="Birney E."/>
            <person name="Margulies E.H."/>
            <person name="Herrero J."/>
            <person name="Green E.D."/>
            <person name="Haussler D."/>
            <person name="Siepel A."/>
            <person name="Goldman N."/>
            <person name="Pollard K.S."/>
            <person name="Pedersen J.S."/>
            <person name="Lander E.S."/>
            <person name="Kellis M."/>
        </authorList>
    </citation>
    <scope>NUCLEOTIDE SEQUENCE [LARGE SCALE GENOMIC DNA]</scope>
    <source>
        <strain evidence="2">2N</strain>
    </source>
</reference>
<dbReference type="EMBL" id="AAKN02008332">
    <property type="status" value="NOT_ANNOTATED_CDS"/>
    <property type="molecule type" value="Genomic_DNA"/>
</dbReference>
<name>A0A286Y584_CAVPO</name>
<dbReference type="EMBL" id="AAKN02008334">
    <property type="status" value="NOT_ANNOTATED_CDS"/>
    <property type="molecule type" value="Genomic_DNA"/>
</dbReference>
<dbReference type="InParanoid" id="A0A286Y584"/>
<dbReference type="AlphaFoldDB" id="A0A286Y584"/>
<organism evidence="1 2">
    <name type="scientific">Cavia porcellus</name>
    <name type="common">Guinea pig</name>
    <dbReference type="NCBI Taxonomy" id="10141"/>
    <lineage>
        <taxon>Eukaryota</taxon>
        <taxon>Metazoa</taxon>
        <taxon>Chordata</taxon>
        <taxon>Craniata</taxon>
        <taxon>Vertebrata</taxon>
        <taxon>Euteleostomi</taxon>
        <taxon>Mammalia</taxon>
        <taxon>Eutheria</taxon>
        <taxon>Euarchontoglires</taxon>
        <taxon>Glires</taxon>
        <taxon>Rodentia</taxon>
        <taxon>Hystricomorpha</taxon>
        <taxon>Caviidae</taxon>
        <taxon>Cavia</taxon>
    </lineage>
</organism>
<dbReference type="GeneTree" id="ENSGT00900000143161"/>
<sequence>MLGCALPGKGASPALETTIFSTLGCEKSLSDCKKEQQWKPPAYSSITPVCFPSPLTDKPIGK</sequence>
<reference evidence="1" key="3">
    <citation type="submission" date="2025-09" db="UniProtKB">
        <authorList>
            <consortium name="Ensembl"/>
        </authorList>
    </citation>
    <scope>IDENTIFICATION</scope>
    <source>
        <strain evidence="1">2N</strain>
    </source>
</reference>
<dbReference type="STRING" id="10141.ENSCPOP00000032672"/>
<evidence type="ECO:0000313" key="2">
    <source>
        <dbReference type="Proteomes" id="UP000005447"/>
    </source>
</evidence>
<dbReference type="EMBL" id="AAKN02008336">
    <property type="status" value="NOT_ANNOTATED_CDS"/>
    <property type="molecule type" value="Genomic_DNA"/>
</dbReference>
<reference evidence="1" key="2">
    <citation type="submission" date="2025-08" db="UniProtKB">
        <authorList>
            <consortium name="Ensembl"/>
        </authorList>
    </citation>
    <scope>IDENTIFICATION</scope>
    <source>
        <strain evidence="1">2N</strain>
    </source>
</reference>
<dbReference type="EMBL" id="AAKN02008337">
    <property type="status" value="NOT_ANNOTATED_CDS"/>
    <property type="molecule type" value="Genomic_DNA"/>
</dbReference>
<dbReference type="Proteomes" id="UP000005447">
    <property type="component" value="Unassembled WGS sequence"/>
</dbReference>
<dbReference type="EMBL" id="AAKN02008331">
    <property type="status" value="NOT_ANNOTATED_CDS"/>
    <property type="molecule type" value="Genomic_DNA"/>
</dbReference>
<dbReference type="Ensembl" id="ENSCPOT00000040743.1">
    <property type="protein sequence ID" value="ENSCPOP00000032672.1"/>
    <property type="gene ID" value="ENSCPOG00000036603.1"/>
</dbReference>
<dbReference type="EMBL" id="AAKN02008333">
    <property type="status" value="NOT_ANNOTATED_CDS"/>
    <property type="molecule type" value="Genomic_DNA"/>
</dbReference>
<dbReference type="EMBL" id="AAKN02008335">
    <property type="status" value="NOT_ANNOTATED_CDS"/>
    <property type="molecule type" value="Genomic_DNA"/>
</dbReference>
<dbReference type="Bgee" id="ENSCPOG00000036603">
    <property type="expression patterns" value="Expressed in frontal cortex and 9 other cell types or tissues"/>
</dbReference>
<keyword evidence="2" id="KW-1185">Reference proteome</keyword>
<dbReference type="OMA" id="PWKNSAY"/>
<proteinExistence type="predicted"/>
<evidence type="ECO:0000313" key="1">
    <source>
        <dbReference type="Ensembl" id="ENSCPOP00000032672.1"/>
    </source>
</evidence>
<accession>A0A286Y584</accession>
<dbReference type="VEuPathDB" id="HostDB:ENSCPOG00000036603"/>